<reference evidence="2" key="2">
    <citation type="journal article" date="2010" name="Nature">
        <title>Comparative genomics reveals mobile pathogenicity chromosomes in Fusarium.</title>
        <authorList>
            <person name="Ma L.J."/>
            <person name="van der Does H.C."/>
            <person name="Borkovich K.A."/>
            <person name="Coleman J.J."/>
            <person name="Daboussi M.J."/>
            <person name="Di Pietro A."/>
            <person name="Dufresne M."/>
            <person name="Freitag M."/>
            <person name="Grabherr M."/>
            <person name="Henrissat B."/>
            <person name="Houterman P.M."/>
            <person name="Kang S."/>
            <person name="Shim W.B."/>
            <person name="Woloshuk C."/>
            <person name="Xie X."/>
            <person name="Xu J.R."/>
            <person name="Antoniw J."/>
            <person name="Baker S.E."/>
            <person name="Bluhm B.H."/>
            <person name="Breakspear A."/>
            <person name="Brown D.W."/>
            <person name="Butchko R.A."/>
            <person name="Chapman S."/>
            <person name="Coulson R."/>
            <person name="Coutinho P.M."/>
            <person name="Danchin E.G."/>
            <person name="Diener A."/>
            <person name="Gale L.R."/>
            <person name="Gardiner D.M."/>
            <person name="Goff S."/>
            <person name="Hammond-Kosack K.E."/>
            <person name="Hilburn K."/>
            <person name="Hua-Van A."/>
            <person name="Jonkers W."/>
            <person name="Kazan K."/>
            <person name="Kodira C.D."/>
            <person name="Koehrsen M."/>
            <person name="Kumar L."/>
            <person name="Lee Y.H."/>
            <person name="Li L."/>
            <person name="Manners J.M."/>
            <person name="Miranda-Saavedra D."/>
            <person name="Mukherjee M."/>
            <person name="Park G."/>
            <person name="Park J."/>
            <person name="Park S.Y."/>
            <person name="Proctor R.H."/>
            <person name="Regev A."/>
            <person name="Ruiz-Roldan M.C."/>
            <person name="Sain D."/>
            <person name="Sakthikumar S."/>
            <person name="Sykes S."/>
            <person name="Schwartz D.C."/>
            <person name="Turgeon B.G."/>
            <person name="Wapinski I."/>
            <person name="Yoder O."/>
            <person name="Young S."/>
            <person name="Zeng Q."/>
            <person name="Zhou S."/>
            <person name="Galagan J."/>
            <person name="Cuomo C.A."/>
            <person name="Kistler H.C."/>
            <person name="Rep M."/>
        </authorList>
    </citation>
    <scope>GENOME REANNOTATION</scope>
    <source>
        <strain evidence="2">ATCC MYA-4620 / CBS 123657 / FGSC 9075 / NRRL 31084 / PH-1</strain>
    </source>
</reference>
<dbReference type="InParanoid" id="A0A1C3YJS3"/>
<dbReference type="Proteomes" id="UP000070720">
    <property type="component" value="Chromosome 3"/>
</dbReference>
<dbReference type="VEuPathDB" id="FungiDB:FGRAMPH1_01G18377"/>
<name>A0A1C3YJS3_GIBZE</name>
<evidence type="ECO:0000313" key="1">
    <source>
        <dbReference type="EMBL" id="SCB64795.1"/>
    </source>
</evidence>
<sequence>MREEGVVCERDKDMYSNTKTTLRLGQYPVAEKMYWAAGSDLDRVTPHCYITDP</sequence>
<reference evidence="1 2" key="3">
    <citation type="journal article" date="2015" name="BMC Genomics">
        <title>The completed genome sequence of the pathogenic ascomycete fungus Fusarium graminearum.</title>
        <authorList>
            <person name="King R."/>
            <person name="Urban M."/>
            <person name="Hammond-Kosack M.C."/>
            <person name="Hassani-Pak K."/>
            <person name="Hammond-Kosack K.E."/>
        </authorList>
    </citation>
    <scope>NUCLEOTIDE SEQUENCE [LARGE SCALE GENOMIC DNA]</scope>
    <source>
        <strain evidence="2">ATCC MYA-4620 / CBS 123657 / FGSC 9075 / NRRL 31084 / PH-1</strain>
    </source>
</reference>
<protein>
    <submittedName>
        <fullName evidence="1">Chromosome 3, complete genome</fullName>
    </submittedName>
</protein>
<organism evidence="1 2">
    <name type="scientific">Gibberella zeae (strain ATCC MYA-4620 / CBS 123657 / FGSC 9075 / NRRL 31084 / PH-1)</name>
    <name type="common">Wheat head blight fungus</name>
    <name type="synonym">Fusarium graminearum</name>
    <dbReference type="NCBI Taxonomy" id="229533"/>
    <lineage>
        <taxon>Eukaryota</taxon>
        <taxon>Fungi</taxon>
        <taxon>Dikarya</taxon>
        <taxon>Ascomycota</taxon>
        <taxon>Pezizomycotina</taxon>
        <taxon>Sordariomycetes</taxon>
        <taxon>Hypocreomycetidae</taxon>
        <taxon>Hypocreales</taxon>
        <taxon>Nectriaceae</taxon>
        <taxon>Fusarium</taxon>
    </lineage>
</organism>
<keyword evidence="2" id="KW-1185">Reference proteome</keyword>
<reference evidence="2" key="1">
    <citation type="journal article" date="2007" name="Science">
        <title>The Fusarium graminearum genome reveals a link between localized polymorphism and pathogen specialization.</title>
        <authorList>
            <person name="Cuomo C.A."/>
            <person name="Gueldener U."/>
            <person name="Xu J.-R."/>
            <person name="Trail F."/>
            <person name="Turgeon B.G."/>
            <person name="Di Pietro A."/>
            <person name="Walton J.D."/>
            <person name="Ma L.-J."/>
            <person name="Baker S.E."/>
            <person name="Rep M."/>
            <person name="Adam G."/>
            <person name="Antoniw J."/>
            <person name="Baldwin T."/>
            <person name="Calvo S.E."/>
            <person name="Chang Y.-L."/>
            <person name="DeCaprio D."/>
            <person name="Gale L.R."/>
            <person name="Gnerre S."/>
            <person name="Goswami R.S."/>
            <person name="Hammond-Kosack K."/>
            <person name="Harris L.J."/>
            <person name="Hilburn K."/>
            <person name="Kennell J.C."/>
            <person name="Kroken S."/>
            <person name="Magnuson J.K."/>
            <person name="Mannhaupt G."/>
            <person name="Mauceli E.W."/>
            <person name="Mewes H.-W."/>
            <person name="Mitterbauer R."/>
            <person name="Muehlbauer G."/>
            <person name="Muensterkoetter M."/>
            <person name="Nelson D."/>
            <person name="O'Donnell K."/>
            <person name="Ouellet T."/>
            <person name="Qi W."/>
            <person name="Quesneville H."/>
            <person name="Roncero M.I.G."/>
            <person name="Seong K.-Y."/>
            <person name="Tetko I.V."/>
            <person name="Urban M."/>
            <person name="Waalwijk C."/>
            <person name="Ward T.J."/>
            <person name="Yao J."/>
            <person name="Birren B.W."/>
            <person name="Kistler H.C."/>
        </authorList>
    </citation>
    <scope>NUCLEOTIDE SEQUENCE [LARGE SCALE GENOMIC DNA]</scope>
    <source>
        <strain evidence="2">ATCC MYA-4620 / CBS 123657 / FGSC 9075 / NRRL 31084 / PH-1</strain>
    </source>
</reference>
<proteinExistence type="predicted"/>
<dbReference type="EMBL" id="HG970334">
    <property type="protein sequence ID" value="SCB64795.1"/>
    <property type="molecule type" value="Genomic_DNA"/>
</dbReference>
<accession>A0A1C3YJS3</accession>
<gene>
    <name evidence="1" type="ORF">FGRAMPH1_01T18377</name>
</gene>
<dbReference type="AlphaFoldDB" id="A0A1C3YJS3"/>
<evidence type="ECO:0000313" key="2">
    <source>
        <dbReference type="Proteomes" id="UP000070720"/>
    </source>
</evidence>